<dbReference type="Proteomes" id="UP001235343">
    <property type="component" value="Unassembled WGS sequence"/>
</dbReference>
<evidence type="ECO:0000256" key="2">
    <source>
        <dbReference type="PROSITE-ProRule" id="PRU00284"/>
    </source>
</evidence>
<dbReference type="InterPro" id="IPR025997">
    <property type="entry name" value="SBP_2_dom"/>
</dbReference>
<keyword evidence="3" id="KW-1133">Transmembrane helix</keyword>
<dbReference type="Gene3D" id="1.10.287.950">
    <property type="entry name" value="Methyl-accepting chemotaxis protein"/>
    <property type="match status" value="1"/>
</dbReference>
<organism evidence="5 6">
    <name type="scientific">Aquibacillus rhizosphaerae</name>
    <dbReference type="NCBI Taxonomy" id="3051431"/>
    <lineage>
        <taxon>Bacteria</taxon>
        <taxon>Bacillati</taxon>
        <taxon>Bacillota</taxon>
        <taxon>Bacilli</taxon>
        <taxon>Bacillales</taxon>
        <taxon>Bacillaceae</taxon>
        <taxon>Aquibacillus</taxon>
    </lineage>
</organism>
<dbReference type="SUPFAM" id="SSF58104">
    <property type="entry name" value="Methyl-accepting chemotaxis protein (MCP) signaling domain"/>
    <property type="match status" value="1"/>
</dbReference>
<evidence type="ECO:0000256" key="1">
    <source>
        <dbReference type="ARBA" id="ARBA00023224"/>
    </source>
</evidence>
<dbReference type="InterPro" id="IPR004089">
    <property type="entry name" value="MCPsignal_dom"/>
</dbReference>
<keyword evidence="1 2" id="KW-0807">Transducer</keyword>
<reference evidence="5 6" key="1">
    <citation type="submission" date="2023-06" db="EMBL/GenBank/DDBJ databases">
        <title>Aquibacillus rhizosphaerae LR5S19.</title>
        <authorList>
            <person name="Sun J.-Q."/>
        </authorList>
    </citation>
    <scope>NUCLEOTIDE SEQUENCE [LARGE SCALE GENOMIC DNA]</scope>
    <source>
        <strain evidence="5 6">LR5S19</strain>
    </source>
</reference>
<dbReference type="PANTHER" id="PTHR32089:SF112">
    <property type="entry name" value="LYSOZYME-LIKE PROTEIN-RELATED"/>
    <property type="match status" value="1"/>
</dbReference>
<dbReference type="PANTHER" id="PTHR32089">
    <property type="entry name" value="METHYL-ACCEPTING CHEMOTAXIS PROTEIN MCPB"/>
    <property type="match status" value="1"/>
</dbReference>
<dbReference type="Pfam" id="PF00015">
    <property type="entry name" value="MCPsignal"/>
    <property type="match status" value="1"/>
</dbReference>
<feature type="domain" description="Methyl-accepting transducer" evidence="4">
    <location>
        <begin position="113"/>
        <end position="370"/>
    </location>
</feature>
<proteinExistence type="predicted"/>
<evidence type="ECO:0000256" key="3">
    <source>
        <dbReference type="SAM" id="Phobius"/>
    </source>
</evidence>
<dbReference type="SUPFAM" id="SSF53822">
    <property type="entry name" value="Periplasmic binding protein-like I"/>
    <property type="match status" value="1"/>
</dbReference>
<comment type="caution">
    <text evidence="5">The sequence shown here is derived from an EMBL/GenBank/DDBJ whole genome shotgun (WGS) entry which is preliminary data.</text>
</comment>
<feature type="transmembrane region" description="Helical" evidence="3">
    <location>
        <begin position="5"/>
        <end position="20"/>
    </location>
</feature>
<keyword evidence="6" id="KW-1185">Reference proteome</keyword>
<dbReference type="Gene3D" id="3.40.50.2300">
    <property type="match status" value="2"/>
</dbReference>
<dbReference type="PROSITE" id="PS50111">
    <property type="entry name" value="CHEMOTAXIS_TRANSDUC_2"/>
    <property type="match status" value="1"/>
</dbReference>
<feature type="transmembrane region" description="Helical" evidence="3">
    <location>
        <begin position="26"/>
        <end position="45"/>
    </location>
</feature>
<accession>A0ABT7L8S6</accession>
<keyword evidence="3" id="KW-0812">Transmembrane</keyword>
<dbReference type="SMART" id="SM00283">
    <property type="entry name" value="MA"/>
    <property type="match status" value="1"/>
</dbReference>
<dbReference type="Pfam" id="PF13407">
    <property type="entry name" value="Peripla_BP_4"/>
    <property type="match status" value="1"/>
</dbReference>
<name>A0ABT7L8S6_9BACI</name>
<evidence type="ECO:0000313" key="5">
    <source>
        <dbReference type="EMBL" id="MDL4842268.1"/>
    </source>
</evidence>
<protein>
    <submittedName>
        <fullName evidence="5">Substrate-binding domain-containing protein</fullName>
    </submittedName>
</protein>
<dbReference type="InterPro" id="IPR028082">
    <property type="entry name" value="Peripla_BP_I"/>
</dbReference>
<keyword evidence="3" id="KW-0472">Membrane</keyword>
<dbReference type="EMBL" id="JASTZU010000058">
    <property type="protein sequence ID" value="MDL4842268.1"/>
    <property type="molecule type" value="Genomic_DNA"/>
</dbReference>
<sequence>MSRNLYIALFTFIFFIAFIVRQYFSLVGNIIFILVFIGVIVFELYRRKDHSESEDLAIQLIRQRDLRDTNEWNEINQSNPNMAYIYDEFSSTIKNFQTSVHEIKRLTNVVIETADESSHIAKSMTEVNLSVSKGAQQQADDAEHSNRSTVDLSEQFRHMLLAIDSMDEGIIKLQDLKDQGNVKLSNTIQSGQVTKQELVHVIKQLEKLKESVNQINRTTTVINDIAAQTNLLSLNASIEAARAGDSGKGFAVVSNEIRKLSDQSFISVSEIEEVINVVNQEFTSVVDSIQTTYETFEIQQDTIQEVNTAFDNINDNIGSLANRQKNIREHMSVLDKARADIVDSITNITGVAQETAASTEEAASLSMQQEQSNKVLYDLSTTLQDVVEKVGTSVEQYKVETVAKRIKRIGFVSNLQTGHSFTSQMIENARKMAWKYGYEFVDKHANDFSLEEQIKTIQQLKRDGIDFLILIPSDLKKLAPVIDELDRCNIKTICVDSDVPNSKRIVSIGTDNYEAGINMGNLIAKSLQGKGKVILSATNQYQENLMLRIKGIQQVLKDYPKIKLCGVQAGFNDYNQRLLDLEKLINTNKDVDLIAGVDSDFGNIISIFVKSNKTMRLKFIGFDNNPENISYLNQGLLEAVVSQRQLLFGEIAVKCFYDIESGKQVKDKELLSTYVINKTNAKVIQSNNEQSKVAN</sequence>
<dbReference type="RefSeq" id="WP_285933551.1">
    <property type="nucleotide sequence ID" value="NZ_JASTZU010000058.1"/>
</dbReference>
<gene>
    <name evidence="5" type="ORF">QQS35_17660</name>
</gene>
<evidence type="ECO:0000313" key="6">
    <source>
        <dbReference type="Proteomes" id="UP001235343"/>
    </source>
</evidence>
<evidence type="ECO:0000259" key="4">
    <source>
        <dbReference type="PROSITE" id="PS50111"/>
    </source>
</evidence>